<dbReference type="Proteomes" id="UP000250572">
    <property type="component" value="Unassembled WGS sequence"/>
</dbReference>
<dbReference type="EMBL" id="NHOQ01001179">
    <property type="protein sequence ID" value="PWA26311.1"/>
    <property type="molecule type" value="Genomic_DNA"/>
</dbReference>
<feature type="non-terminal residue" evidence="1">
    <location>
        <position position="177"/>
    </location>
</feature>
<name>A0A315VTZ3_GAMAF</name>
<organism evidence="1 2">
    <name type="scientific">Gambusia affinis</name>
    <name type="common">Western mosquitofish</name>
    <name type="synonym">Heterandria affinis</name>
    <dbReference type="NCBI Taxonomy" id="33528"/>
    <lineage>
        <taxon>Eukaryota</taxon>
        <taxon>Metazoa</taxon>
        <taxon>Chordata</taxon>
        <taxon>Craniata</taxon>
        <taxon>Vertebrata</taxon>
        <taxon>Euteleostomi</taxon>
        <taxon>Actinopterygii</taxon>
        <taxon>Neopterygii</taxon>
        <taxon>Teleostei</taxon>
        <taxon>Neoteleostei</taxon>
        <taxon>Acanthomorphata</taxon>
        <taxon>Ovalentaria</taxon>
        <taxon>Atherinomorphae</taxon>
        <taxon>Cyprinodontiformes</taxon>
        <taxon>Poeciliidae</taxon>
        <taxon>Poeciliinae</taxon>
        <taxon>Gambusia</taxon>
    </lineage>
</organism>
<reference evidence="1 2" key="1">
    <citation type="journal article" date="2018" name="G3 (Bethesda)">
        <title>A High-Quality Reference Genome for the Invasive Mosquitofish Gambusia affinis Using a Chicago Library.</title>
        <authorList>
            <person name="Hoffberg S.L."/>
            <person name="Troendle N.J."/>
            <person name="Glenn T.C."/>
            <person name="Mahmud O."/>
            <person name="Louha S."/>
            <person name="Chalopin D."/>
            <person name="Bennetzen J.L."/>
            <person name="Mauricio R."/>
        </authorList>
    </citation>
    <scope>NUCLEOTIDE SEQUENCE [LARGE SCALE GENOMIC DNA]</scope>
    <source>
        <strain evidence="1">NE01/NJP1002.9</strain>
        <tissue evidence="1">Muscle</tissue>
    </source>
</reference>
<evidence type="ECO:0000313" key="1">
    <source>
        <dbReference type="EMBL" id="PWA26311.1"/>
    </source>
</evidence>
<keyword evidence="2" id="KW-1185">Reference proteome</keyword>
<sequence>MQFMQYMNEGRTVISNWTFLCNIIKIYDWPERLTQQGKAVTTVKLYMVNLLEFLTYFRDTPSSTSRVPKKSLVAALRAVSTGLRKLSRHVLLRQLQVKKSKSKKLISKADLSACRRKAQKLIPQILEAFNQTPTQANMRRFYGYLSAYLASIYGHRTSVLTNMTLAELDKAREDAKS</sequence>
<dbReference type="AlphaFoldDB" id="A0A315VTZ3"/>
<evidence type="ECO:0000313" key="2">
    <source>
        <dbReference type="Proteomes" id="UP000250572"/>
    </source>
</evidence>
<protein>
    <submittedName>
        <fullName evidence="1">Uncharacterized protein</fullName>
    </submittedName>
</protein>
<accession>A0A315VTZ3</accession>
<proteinExistence type="predicted"/>
<gene>
    <name evidence="1" type="ORF">CCH79_00020453</name>
</gene>
<comment type="caution">
    <text evidence="1">The sequence shown here is derived from an EMBL/GenBank/DDBJ whole genome shotgun (WGS) entry which is preliminary data.</text>
</comment>